<dbReference type="RefSeq" id="WP_206009085.1">
    <property type="nucleotide sequence ID" value="NZ_CP070619.1"/>
</dbReference>
<dbReference type="Proteomes" id="UP000662986">
    <property type="component" value="Chromosome"/>
</dbReference>
<reference evidence="2 3" key="2">
    <citation type="journal article" date="2022" name="Arch. Microbiol.">
        <title>Rhodococcus pseudokoreensis sp. nov. isolated from the rhizosphere of young M26 apple rootstocks.</title>
        <authorList>
            <person name="Kampfer P."/>
            <person name="Glaeser S.P."/>
            <person name="Blom J."/>
            <person name="Wolf J."/>
            <person name="Benning S."/>
            <person name="Schloter M."/>
            <person name="Neumann-Schaal M."/>
        </authorList>
    </citation>
    <scope>NUCLEOTIDE SEQUENCE [LARGE SCALE GENOMIC DNA]</scope>
    <source>
        <strain evidence="2 3">R79</strain>
    </source>
</reference>
<evidence type="ECO:0000259" key="1">
    <source>
        <dbReference type="Pfam" id="PF03061"/>
    </source>
</evidence>
<protein>
    <submittedName>
        <fullName evidence="2">Acyl-CoA thioesterase</fullName>
    </submittedName>
</protein>
<evidence type="ECO:0000313" key="3">
    <source>
        <dbReference type="Proteomes" id="UP000662986"/>
    </source>
</evidence>
<dbReference type="Gene3D" id="3.10.129.10">
    <property type="entry name" value="Hotdog Thioesterase"/>
    <property type="match status" value="1"/>
</dbReference>
<proteinExistence type="predicted"/>
<dbReference type="CDD" id="cd00586">
    <property type="entry name" value="4HBT"/>
    <property type="match status" value="1"/>
</dbReference>
<organism evidence="2 3">
    <name type="scientific">Rhodococcus pseudokoreensis</name>
    <dbReference type="NCBI Taxonomy" id="2811421"/>
    <lineage>
        <taxon>Bacteria</taxon>
        <taxon>Bacillati</taxon>
        <taxon>Actinomycetota</taxon>
        <taxon>Actinomycetes</taxon>
        <taxon>Mycobacteriales</taxon>
        <taxon>Nocardiaceae</taxon>
        <taxon>Rhodococcus</taxon>
    </lineage>
</organism>
<dbReference type="SUPFAM" id="SSF54637">
    <property type="entry name" value="Thioesterase/thiol ester dehydrase-isomerase"/>
    <property type="match status" value="1"/>
</dbReference>
<reference evidence="2 3" key="1">
    <citation type="journal article" date="2021" name="Microbiol. Resour. Announc.">
        <title>Complete Genome Sequences of Two Rhodococcus sp. Strains with Large and Linear Chromosomes, Isolated from Apple Rhizosphere.</title>
        <authorList>
            <person name="Benning S."/>
            <person name="Brugnone N."/>
            <person name="Siani R."/>
            <person name="Kublik S."/>
            <person name="Schloter M."/>
            <person name="Rad V."/>
        </authorList>
    </citation>
    <scope>NUCLEOTIDE SEQUENCE [LARGE SCALE GENOMIC DNA]</scope>
    <source>
        <strain evidence="2 3">R79</strain>
    </source>
</reference>
<keyword evidence="3" id="KW-1185">Reference proteome</keyword>
<accession>A0A974ZWK8</accession>
<name>A0A974ZWK8_9NOCA</name>
<dbReference type="Pfam" id="PF03061">
    <property type="entry name" value="4HBT"/>
    <property type="match status" value="1"/>
</dbReference>
<dbReference type="InterPro" id="IPR029069">
    <property type="entry name" value="HotDog_dom_sf"/>
</dbReference>
<feature type="domain" description="Thioesterase" evidence="1">
    <location>
        <begin position="22"/>
        <end position="100"/>
    </location>
</feature>
<evidence type="ECO:0000313" key="2">
    <source>
        <dbReference type="EMBL" id="QSE92622.1"/>
    </source>
</evidence>
<sequence length="137" mass="15288">MSEHFSWTSTIPLRWRDLDAQQHVFHGVHVTLFDQARGNMLAAALTQPDPLYVIARLDLEYLHELTLDDSPVEVTSTVVNAGTTSITTQERISSRHGHEIAYATAVLVWWEKDTGAKRALTDTERTALLAHAADQPA</sequence>
<dbReference type="EMBL" id="CP070619">
    <property type="protein sequence ID" value="QSE92622.1"/>
    <property type="molecule type" value="Genomic_DNA"/>
</dbReference>
<dbReference type="InterPro" id="IPR006683">
    <property type="entry name" value="Thioestr_dom"/>
</dbReference>
<gene>
    <name evidence="2" type="ORF">JWS13_30445</name>
</gene>